<dbReference type="Pfam" id="PF19362">
    <property type="entry name" value="DUF5938"/>
    <property type="match status" value="1"/>
</dbReference>
<comment type="caution">
    <text evidence="3">The sequence shown here is derived from an EMBL/GenBank/DDBJ whole genome shotgun (WGS) entry which is preliminary data.</text>
</comment>
<organism evidence="3 4">
    <name type="scientific">Pueribacillus theae</name>
    <dbReference type="NCBI Taxonomy" id="2171751"/>
    <lineage>
        <taxon>Bacteria</taxon>
        <taxon>Bacillati</taxon>
        <taxon>Bacillota</taxon>
        <taxon>Bacilli</taxon>
        <taxon>Bacillales</taxon>
        <taxon>Bacillaceae</taxon>
        <taxon>Pueribacillus</taxon>
    </lineage>
</organism>
<dbReference type="EMBL" id="QCZG01000013">
    <property type="protein sequence ID" value="PWA12026.1"/>
    <property type="molecule type" value="Genomic_DNA"/>
</dbReference>
<dbReference type="OrthoDB" id="112777at2"/>
<feature type="domain" description="DUF5938" evidence="2">
    <location>
        <begin position="140"/>
        <end position="362"/>
    </location>
</feature>
<dbReference type="Proteomes" id="UP000245998">
    <property type="component" value="Unassembled WGS sequence"/>
</dbReference>
<gene>
    <name evidence="3" type="ORF">DCC39_08055</name>
</gene>
<dbReference type="InterPro" id="IPR036291">
    <property type="entry name" value="NAD(P)-bd_dom_sf"/>
</dbReference>
<dbReference type="Gene3D" id="3.40.50.720">
    <property type="entry name" value="NAD(P)-binding Rossmann-like Domain"/>
    <property type="match status" value="1"/>
</dbReference>
<protein>
    <submittedName>
        <fullName evidence="3">Saccharopine dehydrogenase</fullName>
    </submittedName>
</protein>
<name>A0A2U1K3D3_9BACI</name>
<evidence type="ECO:0000259" key="1">
    <source>
        <dbReference type="Pfam" id="PF03435"/>
    </source>
</evidence>
<evidence type="ECO:0000259" key="2">
    <source>
        <dbReference type="Pfam" id="PF19362"/>
    </source>
</evidence>
<dbReference type="PANTHER" id="PTHR43781:SF1">
    <property type="entry name" value="SACCHAROPINE DEHYDROGENASE"/>
    <property type="match status" value="1"/>
</dbReference>
<dbReference type="InterPro" id="IPR005097">
    <property type="entry name" value="Sacchrp_dh_NADP-bd"/>
</dbReference>
<feature type="domain" description="Saccharopine dehydrogenase NADP binding" evidence="1">
    <location>
        <begin position="7"/>
        <end position="119"/>
    </location>
</feature>
<dbReference type="InterPro" id="IPR045982">
    <property type="entry name" value="DUF5938"/>
</dbReference>
<dbReference type="PANTHER" id="PTHR43781">
    <property type="entry name" value="SACCHAROPINE DEHYDROGENASE"/>
    <property type="match status" value="1"/>
</dbReference>
<accession>A0A2U1K3D3</accession>
<evidence type="ECO:0000313" key="4">
    <source>
        <dbReference type="Proteomes" id="UP000245998"/>
    </source>
</evidence>
<reference evidence="3 4" key="1">
    <citation type="submission" date="2018-04" db="EMBL/GenBank/DDBJ databases">
        <title>Camelliibacillus theae gen. nov., sp. nov., isolated from Pu'er tea.</title>
        <authorList>
            <person name="Niu L."/>
        </authorList>
    </citation>
    <scope>NUCLEOTIDE SEQUENCE [LARGE SCALE GENOMIC DNA]</scope>
    <source>
        <strain evidence="3 4">T8</strain>
    </source>
</reference>
<evidence type="ECO:0000313" key="3">
    <source>
        <dbReference type="EMBL" id="PWA12026.1"/>
    </source>
</evidence>
<dbReference type="AlphaFoldDB" id="A0A2U1K3D3"/>
<proteinExistence type="predicted"/>
<dbReference type="SUPFAM" id="SSF51735">
    <property type="entry name" value="NAD(P)-binding Rossmann-fold domains"/>
    <property type="match status" value="1"/>
</dbReference>
<dbReference type="Pfam" id="PF03435">
    <property type="entry name" value="Sacchrp_dh_NADP"/>
    <property type="match status" value="1"/>
</dbReference>
<sequence length="371" mass="40960">MMKNKDVVVYGASGYTGKLIMKHLAELGIPFIAAGRSMSRLKEQCTLVPELENADYSVVEVAHKEAALTDLFTGKKVVYNVVGPFMQVGETVVKAALTANCHYLDSTGETDWMFFLRDQYGEKFDKKALLLAPASAYMWTAGMMAAEIALETPGVNSLDILYFADSSTSTTSTKSFLRMCTKPQYYLENNTLRMWPYAKAYDVKTPDQHRLFKALPWSGGGETVWFENDERVTNCATLVGFKNEVMFGGILKVLEEFEEKYRSLSAKEQEKVTNEIGGTITPEEPSRENPDVNRSVISCIGRGNTGGVNVVLRGNSPYLQTGALAAEACRRILAGQLLATGFQPITKAIGTRNILATLANLGYHTWQATPY</sequence>
<keyword evidence="4" id="KW-1185">Reference proteome</keyword>